<organism evidence="1 2">
    <name type="scientific">Hydnum rufescens UP504</name>
    <dbReference type="NCBI Taxonomy" id="1448309"/>
    <lineage>
        <taxon>Eukaryota</taxon>
        <taxon>Fungi</taxon>
        <taxon>Dikarya</taxon>
        <taxon>Basidiomycota</taxon>
        <taxon>Agaricomycotina</taxon>
        <taxon>Agaricomycetes</taxon>
        <taxon>Cantharellales</taxon>
        <taxon>Hydnaceae</taxon>
        <taxon>Hydnum</taxon>
    </lineage>
</organism>
<dbReference type="Proteomes" id="UP000886523">
    <property type="component" value="Unassembled WGS sequence"/>
</dbReference>
<protein>
    <submittedName>
        <fullName evidence="1">Uncharacterized protein</fullName>
    </submittedName>
</protein>
<comment type="caution">
    <text evidence="1">The sequence shown here is derived from an EMBL/GenBank/DDBJ whole genome shotgun (WGS) entry which is preliminary data.</text>
</comment>
<proteinExistence type="predicted"/>
<name>A0A9P6DUU5_9AGAM</name>
<evidence type="ECO:0000313" key="2">
    <source>
        <dbReference type="Proteomes" id="UP000886523"/>
    </source>
</evidence>
<evidence type="ECO:0000313" key="1">
    <source>
        <dbReference type="EMBL" id="KAF9514612.1"/>
    </source>
</evidence>
<dbReference type="EMBL" id="MU128959">
    <property type="protein sequence ID" value="KAF9514612.1"/>
    <property type="molecule type" value="Genomic_DNA"/>
</dbReference>
<keyword evidence="2" id="KW-1185">Reference proteome</keyword>
<accession>A0A9P6DUU5</accession>
<reference evidence="1" key="1">
    <citation type="journal article" date="2020" name="Nat. Commun.">
        <title>Large-scale genome sequencing of mycorrhizal fungi provides insights into the early evolution of symbiotic traits.</title>
        <authorList>
            <person name="Miyauchi S."/>
            <person name="Kiss E."/>
            <person name="Kuo A."/>
            <person name="Drula E."/>
            <person name="Kohler A."/>
            <person name="Sanchez-Garcia M."/>
            <person name="Morin E."/>
            <person name="Andreopoulos B."/>
            <person name="Barry K.W."/>
            <person name="Bonito G."/>
            <person name="Buee M."/>
            <person name="Carver A."/>
            <person name="Chen C."/>
            <person name="Cichocki N."/>
            <person name="Clum A."/>
            <person name="Culley D."/>
            <person name="Crous P.W."/>
            <person name="Fauchery L."/>
            <person name="Girlanda M."/>
            <person name="Hayes R.D."/>
            <person name="Keri Z."/>
            <person name="LaButti K."/>
            <person name="Lipzen A."/>
            <person name="Lombard V."/>
            <person name="Magnuson J."/>
            <person name="Maillard F."/>
            <person name="Murat C."/>
            <person name="Nolan M."/>
            <person name="Ohm R.A."/>
            <person name="Pangilinan J."/>
            <person name="Pereira M.F."/>
            <person name="Perotto S."/>
            <person name="Peter M."/>
            <person name="Pfister S."/>
            <person name="Riley R."/>
            <person name="Sitrit Y."/>
            <person name="Stielow J.B."/>
            <person name="Szollosi G."/>
            <person name="Zifcakova L."/>
            <person name="Stursova M."/>
            <person name="Spatafora J.W."/>
            <person name="Tedersoo L."/>
            <person name="Vaario L.M."/>
            <person name="Yamada A."/>
            <person name="Yan M."/>
            <person name="Wang P."/>
            <person name="Xu J."/>
            <person name="Bruns T."/>
            <person name="Baldrian P."/>
            <person name="Vilgalys R."/>
            <person name="Dunand C."/>
            <person name="Henrissat B."/>
            <person name="Grigoriev I.V."/>
            <person name="Hibbett D."/>
            <person name="Nagy L.G."/>
            <person name="Martin F.M."/>
        </authorList>
    </citation>
    <scope>NUCLEOTIDE SEQUENCE</scope>
    <source>
        <strain evidence="1">UP504</strain>
    </source>
</reference>
<dbReference type="AlphaFoldDB" id="A0A9P6DUU5"/>
<gene>
    <name evidence="1" type="ORF">BS47DRAFT_865688</name>
</gene>
<sequence>MEPGSSPARRQRIVTQAQRLRFHPISPQIHWCGCVIYIYIWERHPTGKDGDIKGHMPRTVDSVRSASEVRVTAFRSGLKITSKQIHKGCTRKQCDRCHYILRTLLEQRSHHSRYPHPDLGDPEAVILS</sequence>